<evidence type="ECO:0000313" key="3">
    <source>
        <dbReference type="EMBL" id="EAL69514.1"/>
    </source>
</evidence>
<name>Q86H57_DICDI</name>
<keyword evidence="1" id="KW-1133">Transmembrane helix</keyword>
<dbReference type="GeneID" id="8620131"/>
<dbReference type="FunCoup" id="Q86H57">
    <property type="interactions" value="744"/>
</dbReference>
<dbReference type="InParanoid" id="Q86H57"/>
<evidence type="ECO:0000256" key="2">
    <source>
        <dbReference type="SAM" id="SignalP"/>
    </source>
</evidence>
<accession>Q552X9</accession>
<dbReference type="Proteomes" id="UP000002195">
    <property type="component" value="Unassembled WGS sequence"/>
</dbReference>
<dbReference type="RefSeq" id="XP_643549.1">
    <property type="nucleotide sequence ID" value="XM_638457.1"/>
</dbReference>
<gene>
    <name evidence="3" type="ORF">DDB_G0275527</name>
</gene>
<reference evidence="3 4" key="1">
    <citation type="journal article" date="2005" name="Nature">
        <title>The genome of the social amoeba Dictyostelium discoideum.</title>
        <authorList>
            <consortium name="The Dictyostelium discoideum Sequencing Consortium"/>
            <person name="Eichinger L."/>
            <person name="Pachebat J.A."/>
            <person name="Glockner G."/>
            <person name="Rajandream M.A."/>
            <person name="Sucgang R."/>
            <person name="Berriman M."/>
            <person name="Song J."/>
            <person name="Olsen R."/>
            <person name="Szafranski K."/>
            <person name="Xu Q."/>
            <person name="Tunggal B."/>
            <person name="Kummerfeld S."/>
            <person name="Madera M."/>
            <person name="Konfortov B.A."/>
            <person name="Rivero F."/>
            <person name="Bankier A.T."/>
            <person name="Lehmann R."/>
            <person name="Hamlin N."/>
            <person name="Davies R."/>
            <person name="Gaudet P."/>
            <person name="Fey P."/>
            <person name="Pilcher K."/>
            <person name="Chen G."/>
            <person name="Saunders D."/>
            <person name="Sodergren E."/>
            <person name="Davis P."/>
            <person name="Kerhornou A."/>
            <person name="Nie X."/>
            <person name="Hall N."/>
            <person name="Anjard C."/>
            <person name="Hemphill L."/>
            <person name="Bason N."/>
            <person name="Farbrother P."/>
            <person name="Desany B."/>
            <person name="Just E."/>
            <person name="Morio T."/>
            <person name="Rost R."/>
            <person name="Churcher C."/>
            <person name="Cooper J."/>
            <person name="Haydock S."/>
            <person name="van Driessche N."/>
            <person name="Cronin A."/>
            <person name="Goodhead I."/>
            <person name="Muzny D."/>
            <person name="Mourier T."/>
            <person name="Pain A."/>
            <person name="Lu M."/>
            <person name="Harper D."/>
            <person name="Lindsay R."/>
            <person name="Hauser H."/>
            <person name="James K."/>
            <person name="Quiles M."/>
            <person name="Madan Babu M."/>
            <person name="Saito T."/>
            <person name="Buchrieser C."/>
            <person name="Wardroper A."/>
            <person name="Felder M."/>
            <person name="Thangavelu M."/>
            <person name="Johnson D."/>
            <person name="Knights A."/>
            <person name="Loulseged H."/>
            <person name="Mungall K."/>
            <person name="Oliver K."/>
            <person name="Price C."/>
            <person name="Quail M.A."/>
            <person name="Urushihara H."/>
            <person name="Hernandez J."/>
            <person name="Rabbinowitsch E."/>
            <person name="Steffen D."/>
            <person name="Sanders M."/>
            <person name="Ma J."/>
            <person name="Kohara Y."/>
            <person name="Sharp S."/>
            <person name="Simmonds M."/>
            <person name="Spiegler S."/>
            <person name="Tivey A."/>
            <person name="Sugano S."/>
            <person name="White B."/>
            <person name="Walker D."/>
            <person name="Woodward J."/>
            <person name="Winckler T."/>
            <person name="Tanaka Y."/>
            <person name="Shaulsky G."/>
            <person name="Schleicher M."/>
            <person name="Weinstock G."/>
            <person name="Rosenthal A."/>
            <person name="Cox E.C."/>
            <person name="Chisholm R.L."/>
            <person name="Gibbs R."/>
            <person name="Loomis W.F."/>
            <person name="Platzer M."/>
            <person name="Kay R.R."/>
            <person name="Williams J."/>
            <person name="Dear P.H."/>
            <person name="Noegel A.A."/>
            <person name="Barrell B."/>
            <person name="Kuspa A."/>
        </authorList>
    </citation>
    <scope>NUCLEOTIDE SEQUENCE [LARGE SCALE GENOMIC DNA]</scope>
    <source>
        <strain evidence="3 4">AX4</strain>
    </source>
</reference>
<dbReference type="dictyBase" id="DDB_G0275527"/>
<feature type="transmembrane region" description="Helical" evidence="1">
    <location>
        <begin position="125"/>
        <end position="144"/>
    </location>
</feature>
<dbReference type="KEGG" id="ddi:DDB_G0275527"/>
<feature type="signal peptide" evidence="2">
    <location>
        <begin position="1"/>
        <end position="20"/>
    </location>
</feature>
<keyword evidence="1" id="KW-0812">Transmembrane</keyword>
<keyword evidence="1" id="KW-0472">Membrane</keyword>
<keyword evidence="4" id="KW-1185">Reference proteome</keyword>
<dbReference type="EMBL" id="AAFI02000013">
    <property type="protein sequence ID" value="EAL69514.1"/>
    <property type="molecule type" value="Genomic_DNA"/>
</dbReference>
<evidence type="ECO:0000256" key="1">
    <source>
        <dbReference type="SAM" id="Phobius"/>
    </source>
</evidence>
<dbReference type="HOGENOM" id="CLU_1790510_0_0_1"/>
<keyword evidence="2" id="KW-0732">Signal</keyword>
<protein>
    <recommendedName>
        <fullName evidence="5">Transmembrane protein</fullName>
    </recommendedName>
</protein>
<sequence length="145" mass="15564">MNKILISFLFLVILFSVVLSFQSPTTEPTWADDGTFCFGKTAQTCRSSGACCIWCSNSTAIPPLGETDTDPGVCHYNGDLVNCPNDILDYCPGNGNAYSSASCTCNLRATSTNNPDSSAIKSTNISFITIFVLSLSTILFITLFN</sequence>
<dbReference type="eggNOG" id="ENOG502RIP9">
    <property type="taxonomic scope" value="Eukaryota"/>
</dbReference>
<organism evidence="3 4">
    <name type="scientific">Dictyostelium discoideum</name>
    <name type="common">Social amoeba</name>
    <dbReference type="NCBI Taxonomy" id="44689"/>
    <lineage>
        <taxon>Eukaryota</taxon>
        <taxon>Amoebozoa</taxon>
        <taxon>Evosea</taxon>
        <taxon>Eumycetozoa</taxon>
        <taxon>Dictyostelia</taxon>
        <taxon>Dictyosteliales</taxon>
        <taxon>Dictyosteliaceae</taxon>
        <taxon>Dictyostelium</taxon>
    </lineage>
</organism>
<dbReference type="OMA" id="GACCIWC"/>
<feature type="chain" id="PRO_5004302439" description="Transmembrane protein" evidence="2">
    <location>
        <begin position="21"/>
        <end position="145"/>
    </location>
</feature>
<evidence type="ECO:0000313" key="4">
    <source>
        <dbReference type="Proteomes" id="UP000002195"/>
    </source>
</evidence>
<proteinExistence type="predicted"/>
<accession>Q86H57</accession>
<evidence type="ECO:0008006" key="5">
    <source>
        <dbReference type="Google" id="ProtNLM"/>
    </source>
</evidence>
<dbReference type="PaxDb" id="44689-DDB0167214"/>
<comment type="caution">
    <text evidence="3">The sequence shown here is derived from an EMBL/GenBank/DDBJ whole genome shotgun (WGS) entry which is preliminary data.</text>
</comment>
<dbReference type="VEuPathDB" id="AmoebaDB:DDB_G0275527"/>
<dbReference type="AlphaFoldDB" id="Q86H57"/>